<accession>A0A2D1AF22</accession>
<protein>
    <recommendedName>
        <fullName evidence="8">Ribonucleoside-diphosphate reductase large subunit</fullName>
        <shortName evidence="8">R1</shortName>
        <ecNumber evidence="8">1.17.4.1</ecNumber>
    </recommendedName>
    <alternativeName>
        <fullName evidence="8">Ribonucleotide reductase large subunit</fullName>
    </alternativeName>
</protein>
<feature type="site" description="Important for hydrogen atom transfer" evidence="8">
    <location>
        <position position="439"/>
    </location>
</feature>
<comment type="function">
    <text evidence="8">Ribonucleoside-diphosphate reductase holoenzyme provides the precursors necessary for viral DNA synthesis. Allows virus growth in non-dividing cells, as well as reactivation from latency in infected hosts. Catalyzes the biosynthesis of deoxyribonucleotides from the corresponding ribonucleotides.</text>
</comment>
<keyword evidence="14" id="KW-1185">Reference proteome</keyword>
<feature type="site" description="Important for electron transfer" evidence="8">
    <location>
        <position position="754"/>
    </location>
</feature>
<dbReference type="GO" id="GO:0005524">
    <property type="term" value="F:ATP binding"/>
    <property type="evidence" value="ECO:0007669"/>
    <property type="project" value="UniProtKB-UniRule"/>
</dbReference>
<gene>
    <name evidence="8" type="primary">RIR1</name>
</gene>
<evidence type="ECO:0000256" key="4">
    <source>
        <dbReference type="ARBA" id="ARBA00022741"/>
    </source>
</evidence>
<dbReference type="UniPathway" id="UPA00326"/>
<comment type="caution">
    <text evidence="8">Lacks conserved residue(s) required for the propagation of feature annotation.</text>
</comment>
<evidence type="ECO:0000256" key="7">
    <source>
        <dbReference type="ARBA" id="ARBA00023157"/>
    </source>
</evidence>
<evidence type="ECO:0000256" key="5">
    <source>
        <dbReference type="ARBA" id="ARBA00022840"/>
    </source>
</evidence>
<comment type="similarity">
    <text evidence="1 8 9">Belongs to the ribonucleoside diphosphate reductase large chain family.</text>
</comment>
<evidence type="ECO:0000256" key="9">
    <source>
        <dbReference type="RuleBase" id="RU003410"/>
    </source>
</evidence>
<dbReference type="InterPro" id="IPR000788">
    <property type="entry name" value="RNR_lg_C"/>
</dbReference>
<comment type="catalytic activity">
    <reaction evidence="8 9">
        <text>a 2'-deoxyribonucleoside 5'-diphosphate + [thioredoxin]-disulfide + H2O = a ribonucleoside 5'-diphosphate + [thioredoxin]-dithiol</text>
        <dbReference type="Rhea" id="RHEA:23252"/>
        <dbReference type="Rhea" id="RHEA-COMP:10698"/>
        <dbReference type="Rhea" id="RHEA-COMP:10700"/>
        <dbReference type="ChEBI" id="CHEBI:15377"/>
        <dbReference type="ChEBI" id="CHEBI:29950"/>
        <dbReference type="ChEBI" id="CHEBI:50058"/>
        <dbReference type="ChEBI" id="CHEBI:57930"/>
        <dbReference type="ChEBI" id="CHEBI:73316"/>
        <dbReference type="EC" id="1.17.4.1"/>
    </reaction>
</comment>
<feature type="binding site" evidence="8">
    <location>
        <begin position="423"/>
        <end position="427"/>
    </location>
    <ligand>
        <name>substrate</name>
    </ligand>
</feature>
<evidence type="ECO:0000256" key="3">
    <source>
        <dbReference type="ARBA" id="ARBA00022705"/>
    </source>
</evidence>
<feature type="compositionally biased region" description="Acidic residues" evidence="10">
    <location>
        <begin position="790"/>
        <end position="807"/>
    </location>
</feature>
<reference evidence="13" key="1">
    <citation type="journal article" date="2018" name="Virology">
        <title>Isolation, characterization and prevalence of a novel Gammaherpesvirus in Eptesicus fuscus, the North American big brown bat.</title>
        <authorList>
            <person name="Subudhi S."/>
            <person name="Rapin N."/>
            <person name="Dorville N."/>
            <person name="Hill J.E."/>
            <person name="Town J."/>
            <person name="Willis C.K."/>
            <person name="Bollinger T.K."/>
            <person name="Misra V."/>
        </authorList>
    </citation>
    <scope>NUCLEOTIDE SEQUENCE</scope>
</reference>
<dbReference type="PRINTS" id="PR01183">
    <property type="entry name" value="RIBORDTASEM1"/>
</dbReference>
<feature type="binding site" evidence="8">
    <location>
        <begin position="622"/>
        <end position="626"/>
    </location>
    <ligand>
        <name>substrate</name>
    </ligand>
</feature>
<evidence type="ECO:0000313" key="13">
    <source>
        <dbReference type="EMBL" id="ATA58292.1"/>
    </source>
</evidence>
<dbReference type="EMBL" id="MF385016">
    <property type="protein sequence ID" value="ATA58292.1"/>
    <property type="molecule type" value="Genomic_DNA"/>
</dbReference>
<feature type="binding site" evidence="8">
    <location>
        <position position="207"/>
    </location>
    <ligand>
        <name>substrate</name>
    </ligand>
</feature>
<name>A0A2D1AF22_9GAMA</name>
<dbReference type="Proteomes" id="UP000290797">
    <property type="component" value="Segment"/>
</dbReference>
<dbReference type="PANTHER" id="PTHR11573:SF6">
    <property type="entry name" value="RIBONUCLEOSIDE-DIPHOSPHATE REDUCTASE LARGE SUBUNIT"/>
    <property type="match status" value="1"/>
</dbReference>
<dbReference type="InterPro" id="IPR013346">
    <property type="entry name" value="NrdE_NrdA_C"/>
</dbReference>
<evidence type="ECO:0000256" key="10">
    <source>
        <dbReference type="SAM" id="MobiDB-lite"/>
    </source>
</evidence>
<dbReference type="HAMAP" id="MF_04026">
    <property type="entry name" value="HSV_RIR1"/>
    <property type="match status" value="1"/>
</dbReference>
<feature type="domain" description="Ribonucleotide reductase large subunit N-terminal" evidence="11">
    <location>
        <begin position="121"/>
        <end position="218"/>
    </location>
</feature>
<evidence type="ECO:0000256" key="6">
    <source>
        <dbReference type="ARBA" id="ARBA00023002"/>
    </source>
</evidence>
<keyword evidence="7 8" id="KW-1015">Disulfide bond</keyword>
<dbReference type="GO" id="GO:0004748">
    <property type="term" value="F:ribonucleoside-diphosphate reductase activity, thioredoxin disulfide as acceptor"/>
    <property type="evidence" value="ECO:0007669"/>
    <property type="project" value="UniProtKB-UniRule"/>
</dbReference>
<feature type="compositionally biased region" description="Low complexity" evidence="10">
    <location>
        <begin position="778"/>
        <end position="789"/>
    </location>
</feature>
<dbReference type="PANTHER" id="PTHR11573">
    <property type="entry name" value="RIBONUCLEOSIDE-DIPHOSPHATE REDUCTASE LARGE CHAIN"/>
    <property type="match status" value="1"/>
</dbReference>
<feature type="binding site" evidence="8">
    <location>
        <position position="253"/>
    </location>
    <ligand>
        <name>substrate</name>
    </ligand>
</feature>
<dbReference type="InterPro" id="IPR034717">
    <property type="entry name" value="HSV_RIR1"/>
</dbReference>
<keyword evidence="9" id="KW-0215">Deoxyribonucleotide synthesis</keyword>
<dbReference type="OrthoDB" id="2980at10239"/>
<keyword evidence="2 8" id="KW-0244">Early protein</keyword>
<comment type="subunit">
    <text evidence="8">Heterotetramer composed of a homodimer of the large subunit (R1) and a homodimer of the small subunit (R2). Larger multisubunit protein complex are also active, composed of (R1)n(R2)n.</text>
</comment>
<evidence type="ECO:0000313" key="14">
    <source>
        <dbReference type="Proteomes" id="UP000290797"/>
    </source>
</evidence>
<keyword evidence="5 8" id="KW-0067">ATP-binding</keyword>
<dbReference type="Pfam" id="PF00317">
    <property type="entry name" value="Ribonuc_red_lgN"/>
    <property type="match status" value="1"/>
</dbReference>
<organism evidence="13">
    <name type="scientific">vespertilionid gammaherpesvirus 3</name>
    <dbReference type="NCBI Taxonomy" id="2846598"/>
    <lineage>
        <taxon>Viruses</taxon>
        <taxon>Duplodnaviria</taxon>
        <taxon>Heunggongvirae</taxon>
        <taxon>Peploviricota</taxon>
        <taxon>Herviviricetes</taxon>
        <taxon>Herpesvirales</taxon>
        <taxon>Orthoherpesviridae</taxon>
        <taxon>Gammaherpesvirinae</taxon>
        <taxon>Patagivirus</taxon>
        <taxon>Patagivirus vespertilionidgamma3</taxon>
    </lineage>
</organism>
<proteinExistence type="inferred from homology"/>
<feature type="site" description="Important for electron transfer" evidence="8">
    <location>
        <position position="753"/>
    </location>
</feature>
<feature type="compositionally biased region" description="Basic and acidic residues" evidence="10">
    <location>
        <begin position="841"/>
        <end position="852"/>
    </location>
</feature>
<feature type="active site" description="Cysteine radical intermediate" evidence="8">
    <location>
        <position position="425"/>
    </location>
</feature>
<dbReference type="GO" id="GO:0009263">
    <property type="term" value="P:deoxyribonucleotide biosynthetic process"/>
    <property type="evidence" value="ECO:0007669"/>
    <property type="project" value="UniProtKB-KW"/>
</dbReference>
<sequence length="871" mass="96749">MFQTNANTVAGPALAAAASSATVSPGAAETPGIRDQDAMIRALIDGLKVSAGWDLHADQLAGRLHHRLFEPRVTKTVAEYLGVFTMRLSPEVSAFFRDNAAAIDEVCSLYSNGPDYEALMGRGYLSAARWYDTYLLRTPDGAHYESVPFLFARISAFCACQARRSDCLSLALCKLQATEWGVQIETDMDIFNYFFRPLSTMLICGSTPIIRSAGLRNGHLASCFLVAPDMTCEEGTVRAMFGELCPLLAAKSGVGMDVTRFSHGNKSIVNALRLVDSQVEYFNDNAVRPVSVATYMELWHYQIQEFLAAKLPENPHRCNNIFQGVMVSDLFFRMYKEDPTQLWHLFDPREAPELSRLHGTAFDEAYLRLVRERRFHSAVPIKSLMFSLISTIIKTGSPYVLSKDACNRHHWYDTSGDAITCANLCAEVIQHPSGGTATCNLANVCLPRCLVERDDWAAPDRPVYLINGPLNTTVTFCFKTLRRAVEVSVFLINCAIEGGISPTPAVAEGQRERSMGVGVQGLADVFAEMGFRYGDPKSEALDGRIFENMYYWAVYTSCAIVRLGETDPFTGWERSRLSAGVFHWQTWDPEPVLSIPKDRWDHLRRQVVTHGTYNCQFIALMPTVGSSQLTGYAESFAPFFANISSKVTNKEEIIRPNPTFLRNVRAPDMRVLRYHGGDIPKLPSPMRLRYSAFYSAFDEAPEEQLRRARIRAPFVDQSQSFSLFLKEQHVQSASYMKNLLMLGNELGLKTIMYYCRVQKQTSVASFQCLNLGEEGKRSSSSSTAASIASSDDEGANVDVGEDDEAGDDERLGDESEESGEAVPVPRGRERAGFSLPCRQLPRGEGRSSREPVGDSCETGNRAPGYDCLACQ</sequence>
<feature type="region of interest" description="Disordered" evidence="10">
    <location>
        <begin position="774"/>
        <end position="863"/>
    </location>
</feature>
<evidence type="ECO:0000256" key="1">
    <source>
        <dbReference type="ARBA" id="ARBA00010406"/>
    </source>
</evidence>
<dbReference type="GO" id="GO:0006260">
    <property type="term" value="P:DNA replication"/>
    <property type="evidence" value="ECO:0007669"/>
    <property type="project" value="UniProtKB-KW"/>
</dbReference>
<dbReference type="InterPro" id="IPR013509">
    <property type="entry name" value="RNR_lsu_N"/>
</dbReference>
<keyword evidence="3" id="KW-0235">DNA replication</keyword>
<dbReference type="Gene3D" id="3.20.70.20">
    <property type="match status" value="1"/>
</dbReference>
<comment type="function">
    <text evidence="9">Provides the precursors necessary for DNA synthesis. Catalyzes the biosynthesis of deoxyribonucleotides from the corresponding ribonucleotides.</text>
</comment>
<feature type="domain" description="Ribonucleotide reductase large subunit C-terminal" evidence="12">
    <location>
        <begin position="221"/>
        <end position="754"/>
    </location>
</feature>
<evidence type="ECO:0000259" key="12">
    <source>
        <dbReference type="Pfam" id="PF02867"/>
    </source>
</evidence>
<dbReference type="NCBIfam" id="TIGR02506">
    <property type="entry name" value="NrdE_NrdA"/>
    <property type="match status" value="1"/>
</dbReference>
<evidence type="ECO:0000259" key="11">
    <source>
        <dbReference type="Pfam" id="PF00317"/>
    </source>
</evidence>
<dbReference type="EC" id="1.17.4.1" evidence="8"/>
<dbReference type="Pfam" id="PF02867">
    <property type="entry name" value="Ribonuc_red_lgC"/>
    <property type="match status" value="1"/>
</dbReference>
<keyword evidence="4 8" id="KW-0547">Nucleotide-binding</keyword>
<feature type="binding site" evidence="8">
    <location>
        <begin position="222"/>
        <end position="223"/>
    </location>
    <ligand>
        <name>substrate</name>
    </ligand>
</feature>
<feature type="active site" description="Proton acceptor" evidence="8">
    <location>
        <position position="427"/>
    </location>
</feature>
<dbReference type="SUPFAM" id="SSF51998">
    <property type="entry name" value="PFL-like glycyl radical enzymes"/>
    <property type="match status" value="1"/>
</dbReference>
<evidence type="ECO:0000256" key="8">
    <source>
        <dbReference type="HAMAP-Rule" id="MF_04026"/>
    </source>
</evidence>
<dbReference type="InterPro" id="IPR039718">
    <property type="entry name" value="Rrm1"/>
</dbReference>
<keyword evidence="6 8" id="KW-0560">Oxidoreductase</keyword>
<evidence type="ECO:0000256" key="2">
    <source>
        <dbReference type="ARBA" id="ARBA00022518"/>
    </source>
</evidence>
<feature type="active site" description="Proton acceptor" evidence="8">
    <location>
        <position position="423"/>
    </location>
</feature>
<feature type="site" description="Important for hydrogen atom transfer" evidence="8">
    <location>
        <position position="223"/>
    </location>
</feature>
<dbReference type="GO" id="GO:0016032">
    <property type="term" value="P:viral process"/>
    <property type="evidence" value="ECO:0007669"/>
    <property type="project" value="UniProtKB-UniRule"/>
</dbReference>